<dbReference type="Proteomes" id="UP000588112">
    <property type="component" value="Unassembled WGS sequence"/>
</dbReference>
<accession>A0A7W8Z979</accession>
<keyword evidence="4" id="KW-1185">Reference proteome</keyword>
<dbReference type="Gene3D" id="3.40.50.720">
    <property type="entry name" value="NAD(P)-binding Rossmann-like Domain"/>
    <property type="match status" value="1"/>
</dbReference>
<dbReference type="InterPro" id="IPR050259">
    <property type="entry name" value="SDR"/>
</dbReference>
<dbReference type="SUPFAM" id="SSF51735">
    <property type="entry name" value="NAD(P)-binding Rossmann-fold domains"/>
    <property type="match status" value="1"/>
</dbReference>
<dbReference type="EMBL" id="JACHBR010000001">
    <property type="protein sequence ID" value="MBB5629630.1"/>
    <property type="molecule type" value="Genomic_DNA"/>
</dbReference>
<gene>
    <name evidence="3" type="ORF">BJ981_005329</name>
</gene>
<dbReference type="Pfam" id="PF13561">
    <property type="entry name" value="adh_short_C2"/>
    <property type="match status" value="1"/>
</dbReference>
<evidence type="ECO:0000313" key="3">
    <source>
        <dbReference type="EMBL" id="MBB5629630.1"/>
    </source>
</evidence>
<dbReference type="GO" id="GO:0016491">
    <property type="term" value="F:oxidoreductase activity"/>
    <property type="evidence" value="ECO:0007669"/>
    <property type="project" value="UniProtKB-KW"/>
</dbReference>
<comment type="caution">
    <text evidence="3">The sequence shown here is derived from an EMBL/GenBank/DDBJ whole genome shotgun (WGS) entry which is preliminary data.</text>
</comment>
<protein>
    <submittedName>
        <fullName evidence="3">NAD(P)-dependent dehydrogenase (Short-subunit alcohol dehydrogenase family)</fullName>
    </submittedName>
</protein>
<dbReference type="InterPro" id="IPR036291">
    <property type="entry name" value="NAD(P)-bd_dom_sf"/>
</dbReference>
<proteinExistence type="inferred from homology"/>
<name>A0A7W8Z979_9ACTN</name>
<dbReference type="PANTHER" id="PTHR42879">
    <property type="entry name" value="3-OXOACYL-(ACYL-CARRIER-PROTEIN) REDUCTASE"/>
    <property type="match status" value="1"/>
</dbReference>
<evidence type="ECO:0000256" key="1">
    <source>
        <dbReference type="ARBA" id="ARBA00006484"/>
    </source>
</evidence>
<dbReference type="RefSeq" id="WP_184614838.1">
    <property type="nucleotide sequence ID" value="NZ_BOOS01000031.1"/>
</dbReference>
<dbReference type="InterPro" id="IPR002347">
    <property type="entry name" value="SDR_fam"/>
</dbReference>
<keyword evidence="2" id="KW-0560">Oxidoreductase</keyword>
<dbReference type="AlphaFoldDB" id="A0A7W8Z979"/>
<dbReference type="PANTHER" id="PTHR42879:SF6">
    <property type="entry name" value="NADPH-DEPENDENT REDUCTASE BACG"/>
    <property type="match status" value="1"/>
</dbReference>
<dbReference type="PRINTS" id="PR00081">
    <property type="entry name" value="GDHRDH"/>
</dbReference>
<evidence type="ECO:0000256" key="2">
    <source>
        <dbReference type="ARBA" id="ARBA00023002"/>
    </source>
</evidence>
<reference evidence="3 4" key="1">
    <citation type="submission" date="2020-08" db="EMBL/GenBank/DDBJ databases">
        <title>Sequencing the genomes of 1000 actinobacteria strains.</title>
        <authorList>
            <person name="Klenk H.-P."/>
        </authorList>
    </citation>
    <scope>NUCLEOTIDE SEQUENCE [LARGE SCALE GENOMIC DNA]</scope>
    <source>
        <strain evidence="3 4">DSM 45790</strain>
    </source>
</reference>
<dbReference type="FunFam" id="3.40.50.720:FF:000084">
    <property type="entry name" value="Short-chain dehydrogenase reductase"/>
    <property type="match status" value="1"/>
</dbReference>
<organism evidence="3 4">
    <name type="scientific">Sphaerisporangium krabiense</name>
    <dbReference type="NCBI Taxonomy" id="763782"/>
    <lineage>
        <taxon>Bacteria</taxon>
        <taxon>Bacillati</taxon>
        <taxon>Actinomycetota</taxon>
        <taxon>Actinomycetes</taxon>
        <taxon>Streptosporangiales</taxon>
        <taxon>Streptosporangiaceae</taxon>
        <taxon>Sphaerisporangium</taxon>
    </lineage>
</organism>
<sequence>MDLGLKDQVALVTAASRGIGAAIAARLADEGATVAVAARAPQAGPGQAAYPVDLSDAAAVDALVPRVVADHGRLDVLVVNTPGPRILPFLDTTAGDYATAYDLLVRPAVQLATAGARVMAERGGGSILFVTSTWVRQPAPGGVLSATMRAAISALSKQMSMELAPHGIRVNQLMPGATGTDRMRAITTAKAAANGTTEDEEVAKVVSAIPLGRWAEPEEIARAAAYLVSPAAAFVTGAAFAVDGGAIRSTL</sequence>
<evidence type="ECO:0000313" key="4">
    <source>
        <dbReference type="Proteomes" id="UP000588112"/>
    </source>
</evidence>
<comment type="similarity">
    <text evidence="1">Belongs to the short-chain dehydrogenases/reductases (SDR) family.</text>
</comment>